<dbReference type="Proteomes" id="UP000242972">
    <property type="component" value="Unassembled WGS sequence"/>
</dbReference>
<evidence type="ECO:0000313" key="3">
    <source>
        <dbReference type="EMBL" id="PSR33719.1"/>
    </source>
</evidence>
<dbReference type="InterPro" id="IPR045017">
    <property type="entry name" value="DECR2-like"/>
</dbReference>
<evidence type="ECO:0000256" key="2">
    <source>
        <dbReference type="ARBA" id="ARBA00023002"/>
    </source>
</evidence>
<protein>
    <submittedName>
        <fullName evidence="3">2,4-dienoyl-CoA reductase</fullName>
    </submittedName>
</protein>
<keyword evidence="1" id="KW-0521">NADP</keyword>
<dbReference type="CDD" id="cd05369">
    <property type="entry name" value="TER_DECR_SDR_a"/>
    <property type="match status" value="1"/>
</dbReference>
<dbReference type="GO" id="GO:0009062">
    <property type="term" value="P:fatty acid catabolic process"/>
    <property type="evidence" value="ECO:0007669"/>
    <property type="project" value="InterPro"/>
</dbReference>
<name>A0A2T2XGU7_9FIRM</name>
<keyword evidence="2" id="KW-0560">Oxidoreductase</keyword>
<dbReference type="Gene3D" id="3.40.50.720">
    <property type="entry name" value="NAD(P)-binding Rossmann-like Domain"/>
    <property type="match status" value="1"/>
</dbReference>
<dbReference type="Pfam" id="PF13561">
    <property type="entry name" value="adh_short_C2"/>
    <property type="match status" value="1"/>
</dbReference>
<sequence>MFQQDLLKGKVILITGGGTGLGKAMAGRFGQLGADLAIIGRRTDVLKNTAEELEAAGAQVIFRSCDIRDPEQVAAAMDQVYGHYGHMDVLINNAAGNFISPTERLSHRAVDAVINIVLHGSMYCTLEAGKRWIEAGTGGTVLNIVASYAWTGSGYVVPSAVAKAGVLAMTRSLAVEWAKYHIRQVAIAPGPFPTEGAWSRLVPTPELAASFEGRVPLGRTGDPSELANLAAYLISDYASFITGEVVTIDGGEWLNGAGEFNGLAKLTAEDWDHISAMIPRTKKS</sequence>
<reference evidence="3 4" key="1">
    <citation type="journal article" date="2014" name="BMC Genomics">
        <title>Comparison of environmental and isolate Sulfobacillus genomes reveals diverse carbon, sulfur, nitrogen, and hydrogen metabolisms.</title>
        <authorList>
            <person name="Justice N.B."/>
            <person name="Norman A."/>
            <person name="Brown C.T."/>
            <person name="Singh A."/>
            <person name="Thomas B.C."/>
            <person name="Banfield J.F."/>
        </authorList>
    </citation>
    <scope>NUCLEOTIDE SEQUENCE [LARGE SCALE GENOMIC DNA]</scope>
    <source>
        <strain evidence="3">AMDSBA4</strain>
    </source>
</reference>
<evidence type="ECO:0000313" key="4">
    <source>
        <dbReference type="Proteomes" id="UP000242972"/>
    </source>
</evidence>
<dbReference type="SUPFAM" id="SSF51735">
    <property type="entry name" value="NAD(P)-binding Rossmann-fold domains"/>
    <property type="match status" value="1"/>
</dbReference>
<dbReference type="PRINTS" id="PR00081">
    <property type="entry name" value="GDHRDH"/>
</dbReference>
<dbReference type="PANTHER" id="PTHR43296">
    <property type="entry name" value="PEROXISOMAL 2,4-DIENOYL-COA REDUCTASE"/>
    <property type="match status" value="1"/>
</dbReference>
<dbReference type="PANTHER" id="PTHR43296:SF2">
    <property type="entry name" value="PEROXISOMAL 2,4-DIENOYL-COA REDUCTASE [(3E)-ENOYL-COA-PRODUCING]"/>
    <property type="match status" value="1"/>
</dbReference>
<dbReference type="FunFam" id="3.40.50.720:FF:000084">
    <property type="entry name" value="Short-chain dehydrogenase reductase"/>
    <property type="match status" value="1"/>
</dbReference>
<organism evidence="3 4">
    <name type="scientific">Sulfobacillus benefaciens</name>
    <dbReference type="NCBI Taxonomy" id="453960"/>
    <lineage>
        <taxon>Bacteria</taxon>
        <taxon>Bacillati</taxon>
        <taxon>Bacillota</taxon>
        <taxon>Clostridia</taxon>
        <taxon>Eubacteriales</taxon>
        <taxon>Clostridiales Family XVII. Incertae Sedis</taxon>
        <taxon>Sulfobacillus</taxon>
    </lineage>
</organism>
<dbReference type="GO" id="GO:0008670">
    <property type="term" value="F:2,4-dienoyl-CoA reductase (NADPH) activity"/>
    <property type="evidence" value="ECO:0007669"/>
    <property type="project" value="InterPro"/>
</dbReference>
<dbReference type="EMBL" id="PXYW01000017">
    <property type="protein sequence ID" value="PSR33719.1"/>
    <property type="molecule type" value="Genomic_DNA"/>
</dbReference>
<dbReference type="PRINTS" id="PR00080">
    <property type="entry name" value="SDRFAMILY"/>
</dbReference>
<dbReference type="InterPro" id="IPR002347">
    <property type="entry name" value="SDR_fam"/>
</dbReference>
<dbReference type="AlphaFoldDB" id="A0A2T2XGU7"/>
<dbReference type="GO" id="GO:0008206">
    <property type="term" value="P:bile acid metabolic process"/>
    <property type="evidence" value="ECO:0007669"/>
    <property type="project" value="UniProtKB-ARBA"/>
</dbReference>
<comment type="caution">
    <text evidence="3">The sequence shown here is derived from an EMBL/GenBank/DDBJ whole genome shotgun (WGS) entry which is preliminary data.</text>
</comment>
<evidence type="ECO:0000256" key="1">
    <source>
        <dbReference type="ARBA" id="ARBA00022857"/>
    </source>
</evidence>
<proteinExistence type="predicted"/>
<gene>
    <name evidence="3" type="ORF">C7B46_08935</name>
</gene>
<dbReference type="InterPro" id="IPR036291">
    <property type="entry name" value="NAD(P)-bd_dom_sf"/>
</dbReference>
<accession>A0A2T2XGU7</accession>